<accession>A0A927R2I7</accession>
<dbReference type="RefSeq" id="WP_192597773.1">
    <property type="nucleotide sequence ID" value="NZ_JADBEL010000004.1"/>
</dbReference>
<gene>
    <name evidence="2" type="ORF">H4683_001041</name>
</gene>
<proteinExistence type="predicted"/>
<evidence type="ECO:0000256" key="1">
    <source>
        <dbReference type="SAM" id="MobiDB-lite"/>
    </source>
</evidence>
<reference evidence="2" key="1">
    <citation type="submission" date="2020-10" db="EMBL/GenBank/DDBJ databases">
        <title>Genomic Encyclopedia of Type Strains, Phase IV (KMG-IV): sequencing the most valuable type-strain genomes for metagenomic binning, comparative biology and taxonomic classification.</title>
        <authorList>
            <person name="Goeker M."/>
        </authorList>
    </citation>
    <scope>NUCLEOTIDE SEQUENCE</scope>
    <source>
        <strain evidence="2">DSM 13886</strain>
    </source>
</reference>
<sequence>MSQNHMAQHGSTILNSRNDSDLIGQNAKREHRRGERDETSGTARLGISTPRKC</sequence>
<dbReference type="EMBL" id="JADBEL010000004">
    <property type="protein sequence ID" value="MBE1553966.1"/>
    <property type="molecule type" value="Genomic_DNA"/>
</dbReference>
<organism evidence="2 3">
    <name type="scientific">Sporosarcina limicola</name>
    <dbReference type="NCBI Taxonomy" id="34101"/>
    <lineage>
        <taxon>Bacteria</taxon>
        <taxon>Bacillati</taxon>
        <taxon>Bacillota</taxon>
        <taxon>Bacilli</taxon>
        <taxon>Bacillales</taxon>
        <taxon>Caryophanaceae</taxon>
        <taxon>Sporosarcina</taxon>
    </lineage>
</organism>
<dbReference type="Proteomes" id="UP000658225">
    <property type="component" value="Unassembled WGS sequence"/>
</dbReference>
<feature type="compositionally biased region" description="Polar residues" evidence="1">
    <location>
        <begin position="1"/>
        <end position="17"/>
    </location>
</feature>
<protein>
    <submittedName>
        <fullName evidence="2">Uncharacterized protein</fullName>
    </submittedName>
</protein>
<name>A0A927R2I7_9BACL</name>
<dbReference type="AlphaFoldDB" id="A0A927R2I7"/>
<evidence type="ECO:0000313" key="3">
    <source>
        <dbReference type="Proteomes" id="UP000658225"/>
    </source>
</evidence>
<evidence type="ECO:0000313" key="2">
    <source>
        <dbReference type="EMBL" id="MBE1553966.1"/>
    </source>
</evidence>
<keyword evidence="3" id="KW-1185">Reference proteome</keyword>
<feature type="region of interest" description="Disordered" evidence="1">
    <location>
        <begin position="1"/>
        <end position="53"/>
    </location>
</feature>
<comment type="caution">
    <text evidence="2">The sequence shown here is derived from an EMBL/GenBank/DDBJ whole genome shotgun (WGS) entry which is preliminary data.</text>
</comment>